<dbReference type="GeneID" id="91755081"/>
<dbReference type="RefSeq" id="WP_012020590.1">
    <property type="nucleotide sequence ID" value="NZ_CP008822.1"/>
</dbReference>
<dbReference type="EMBL" id="CP012174">
    <property type="protein sequence ID" value="AKV78234.1"/>
    <property type="molecule type" value="Genomic_DNA"/>
</dbReference>
<name>A0A088E618_9CREN</name>
<dbReference type="EMBL" id="CP008822">
    <property type="protein sequence ID" value="AIM26790.1"/>
    <property type="molecule type" value="Genomic_DNA"/>
</dbReference>
<evidence type="ECO:0000313" key="9">
    <source>
        <dbReference type="Proteomes" id="UP000061362"/>
    </source>
</evidence>
<protein>
    <submittedName>
        <fullName evidence="1">Uncharacterized protein</fullName>
    </submittedName>
</protein>
<evidence type="ECO:0000313" key="7">
    <source>
        <dbReference type="Proteomes" id="UP000029084"/>
    </source>
</evidence>
<dbReference type="OMA" id="LWEHFNK"/>
<dbReference type="PATRIC" id="fig|43687.5.peg.643"/>
<dbReference type="AlphaFoldDB" id="A0A088E618"/>
<evidence type="ECO:0000313" key="10">
    <source>
        <dbReference type="Proteomes" id="UP000062398"/>
    </source>
</evidence>
<evidence type="ECO:0000313" key="12">
    <source>
        <dbReference type="Proteomes" id="UP000068832"/>
    </source>
</evidence>
<dbReference type="Proteomes" id="UP000062475">
    <property type="component" value="Chromosome"/>
</dbReference>
<dbReference type="Proteomes" id="UP000062398">
    <property type="component" value="Chromosome"/>
</dbReference>
<dbReference type="EMBL" id="CP012172">
    <property type="protein sequence ID" value="AKV73743.1"/>
    <property type="molecule type" value="Genomic_DNA"/>
</dbReference>
<evidence type="ECO:0000313" key="8">
    <source>
        <dbReference type="Proteomes" id="UP000056255"/>
    </source>
</evidence>
<reference evidence="6 8" key="3">
    <citation type="submission" date="2015-07" db="EMBL/GenBank/DDBJ databases">
        <title>Physiological, transcriptional responses and genome re-sequencing of acid resistant extremely thermoacidophilic Metallosphaera sedula SARC-M1.</title>
        <authorList>
            <person name="Ai C."/>
            <person name="McCarthy S."/>
            <person name="Eckrich V."/>
            <person name="Rudrappa D."/>
            <person name="Qiu G."/>
            <person name="Blum P."/>
        </authorList>
    </citation>
    <scope>NUCLEOTIDE SEQUENCE [LARGE SCALE GENOMIC DNA]</scope>
    <source>
        <strain evidence="6 8">SARC-M1</strain>
    </source>
</reference>
<evidence type="ECO:0000313" key="6">
    <source>
        <dbReference type="EMBL" id="AKV82726.1"/>
    </source>
</evidence>
<dbReference type="EMBL" id="CP012175">
    <property type="protein sequence ID" value="AKV80479.1"/>
    <property type="molecule type" value="Genomic_DNA"/>
</dbReference>
<accession>A0A088E618</accession>
<dbReference type="Proteomes" id="UP000056255">
    <property type="component" value="Chromosome"/>
</dbReference>
<dbReference type="EMBL" id="CP012176">
    <property type="protein sequence ID" value="AKV82726.1"/>
    <property type="molecule type" value="Genomic_DNA"/>
</dbReference>
<dbReference type="EMBL" id="CP012173">
    <property type="protein sequence ID" value="AKV75983.1"/>
    <property type="molecule type" value="Genomic_DNA"/>
</dbReference>
<reference evidence="9 10" key="2">
    <citation type="journal article" date="2015" name="Genome Announc.">
        <title>Complete Genome Sequences of Evolved Arsenate-Resistant Metallosphaera sedula Strains.</title>
        <authorList>
            <person name="Ai C."/>
            <person name="McCarthy S."/>
            <person name="Schackwitz W."/>
            <person name="Martin J."/>
            <person name="Lipzen A."/>
            <person name="Blum P."/>
        </authorList>
    </citation>
    <scope>NUCLEOTIDE SEQUENCE [LARGE SCALE GENOMIC DNA]</scope>
    <source>
        <strain evidence="4 10">ARS120-1</strain>
        <strain evidence="5 9">ARS120-2</strain>
        <strain evidence="2 12">ARS50-1</strain>
        <strain evidence="3 11">ARS50-2</strain>
    </source>
</reference>
<proteinExistence type="predicted"/>
<evidence type="ECO:0000313" key="4">
    <source>
        <dbReference type="EMBL" id="AKV78234.1"/>
    </source>
</evidence>
<organism evidence="1 7">
    <name type="scientific">Metallosphaera sedula</name>
    <dbReference type="NCBI Taxonomy" id="43687"/>
    <lineage>
        <taxon>Archaea</taxon>
        <taxon>Thermoproteota</taxon>
        <taxon>Thermoprotei</taxon>
        <taxon>Sulfolobales</taxon>
        <taxon>Sulfolobaceae</taxon>
        <taxon>Metallosphaera</taxon>
    </lineage>
</organism>
<evidence type="ECO:0000313" key="5">
    <source>
        <dbReference type="EMBL" id="AKV80479.1"/>
    </source>
</evidence>
<dbReference type="Proteomes" id="UP000068832">
    <property type="component" value="Chromosome"/>
</dbReference>
<reference evidence="1 7" key="1">
    <citation type="journal article" date="2014" name="J. Bacteriol.">
        <title>Role of an Archaeal PitA Transporter in the Copper and Arsenic Resistance of Metallosphaera sedula, an Extreme Thermoacidophile.</title>
        <authorList>
            <person name="McCarthy S."/>
            <person name="Ai C."/>
            <person name="Wheaton G."/>
            <person name="Tevatia R."/>
            <person name="Eckrich V."/>
            <person name="Kelly R."/>
            <person name="Blum P."/>
        </authorList>
    </citation>
    <scope>NUCLEOTIDE SEQUENCE [LARGE SCALE GENOMIC DNA]</scope>
    <source>
        <strain evidence="1 7">CuR1</strain>
    </source>
</reference>
<evidence type="ECO:0000313" key="1">
    <source>
        <dbReference type="EMBL" id="AIM26790.1"/>
    </source>
</evidence>
<sequence length="161" mass="18954">MDYWIQRYQSARPAMKIEIIDMDVPCDSKCLENTEFRSLMENDTFRSRLEVVDSLVELVREQVRTLRREVQGRVGDFKGDLDSLTYTVYRLVEYGGNTSLGEKLTFEGRIIASGNFQELVDVNKSIERIRMDPDIKSICDEIRYLIEALWEHFEKNMVKIQ</sequence>
<evidence type="ECO:0000313" key="11">
    <source>
        <dbReference type="Proteomes" id="UP000062475"/>
    </source>
</evidence>
<evidence type="ECO:0000313" key="2">
    <source>
        <dbReference type="EMBL" id="AKV73743.1"/>
    </source>
</evidence>
<dbReference type="Proteomes" id="UP000061362">
    <property type="component" value="Chromosome"/>
</dbReference>
<dbReference type="Proteomes" id="UP000029084">
    <property type="component" value="Chromosome"/>
</dbReference>
<evidence type="ECO:0000313" key="3">
    <source>
        <dbReference type="EMBL" id="AKV75983.1"/>
    </source>
</evidence>
<gene>
    <name evidence="1" type="ORF">HA72_0628</name>
    <name evidence="2" type="ORF">MsedA_0641</name>
    <name evidence="3" type="ORF">MsedB_0641</name>
    <name evidence="4" type="ORF">MsedC_0640</name>
    <name evidence="5" type="ORF">MsedD_0641</name>
    <name evidence="6" type="ORF">MsedE_0641</name>
</gene>